<dbReference type="Proteomes" id="UP001234297">
    <property type="component" value="Chromosome 1"/>
</dbReference>
<reference evidence="1 2" key="1">
    <citation type="journal article" date="2022" name="Hortic Res">
        <title>A haplotype resolved chromosomal level avocado genome allows analysis of novel avocado genes.</title>
        <authorList>
            <person name="Nath O."/>
            <person name="Fletcher S.J."/>
            <person name="Hayward A."/>
            <person name="Shaw L.M."/>
            <person name="Masouleh A.K."/>
            <person name="Furtado A."/>
            <person name="Henry R.J."/>
            <person name="Mitter N."/>
        </authorList>
    </citation>
    <scope>NUCLEOTIDE SEQUENCE [LARGE SCALE GENOMIC DNA]</scope>
    <source>
        <strain evidence="2">cv. Hass</strain>
    </source>
</reference>
<dbReference type="EMBL" id="CM056809">
    <property type="protein sequence ID" value="KAJ8649244.1"/>
    <property type="molecule type" value="Genomic_DNA"/>
</dbReference>
<protein>
    <submittedName>
        <fullName evidence="1">Uncharacterized protein</fullName>
    </submittedName>
</protein>
<keyword evidence="2" id="KW-1185">Reference proteome</keyword>
<organism evidence="1 2">
    <name type="scientific">Persea americana</name>
    <name type="common">Avocado</name>
    <dbReference type="NCBI Taxonomy" id="3435"/>
    <lineage>
        <taxon>Eukaryota</taxon>
        <taxon>Viridiplantae</taxon>
        <taxon>Streptophyta</taxon>
        <taxon>Embryophyta</taxon>
        <taxon>Tracheophyta</taxon>
        <taxon>Spermatophyta</taxon>
        <taxon>Magnoliopsida</taxon>
        <taxon>Magnoliidae</taxon>
        <taxon>Laurales</taxon>
        <taxon>Lauraceae</taxon>
        <taxon>Persea</taxon>
    </lineage>
</organism>
<sequence>MSLSSTCSKREHPPSWVKRTIVIKTGVFVGGPSGFAEKSPARMDILMPASSYQSLDHPLVDLTPVGLGIFKGDGSN</sequence>
<accession>A0ACC2MVN3</accession>
<evidence type="ECO:0000313" key="2">
    <source>
        <dbReference type="Proteomes" id="UP001234297"/>
    </source>
</evidence>
<comment type="caution">
    <text evidence="1">The sequence shown here is derived from an EMBL/GenBank/DDBJ whole genome shotgun (WGS) entry which is preliminary data.</text>
</comment>
<name>A0ACC2MVN3_PERAE</name>
<gene>
    <name evidence="1" type="ORF">MRB53_002267</name>
</gene>
<evidence type="ECO:0000313" key="1">
    <source>
        <dbReference type="EMBL" id="KAJ8649244.1"/>
    </source>
</evidence>
<proteinExistence type="predicted"/>